<dbReference type="InterPro" id="IPR042797">
    <property type="entry name" value="GRXCR1"/>
</dbReference>
<dbReference type="GO" id="GO:0007605">
    <property type="term" value="P:sensory perception of sound"/>
    <property type="evidence" value="ECO:0007669"/>
    <property type="project" value="InterPro"/>
</dbReference>
<evidence type="ECO:0000313" key="4">
    <source>
        <dbReference type="RefSeq" id="XP_023943567.2"/>
    </source>
</evidence>
<dbReference type="InterPro" id="IPR036249">
    <property type="entry name" value="Thioredoxin-like_sf"/>
</dbReference>
<feature type="compositionally biased region" description="Polar residues" evidence="1">
    <location>
        <begin position="240"/>
        <end position="253"/>
    </location>
</feature>
<feature type="compositionally biased region" description="Basic and acidic residues" evidence="1">
    <location>
        <begin position="257"/>
        <end position="274"/>
    </location>
</feature>
<dbReference type="GeneID" id="112049771"/>
<dbReference type="Proteomes" id="UP001652582">
    <property type="component" value="Chromosome 23"/>
</dbReference>
<evidence type="ECO:0000313" key="3">
    <source>
        <dbReference type="Proteomes" id="UP001652582"/>
    </source>
</evidence>
<gene>
    <name evidence="4" type="primary">LOC112049771</name>
</gene>
<dbReference type="AlphaFoldDB" id="A0A6J1NF16"/>
<feature type="region of interest" description="Disordered" evidence="1">
    <location>
        <begin position="179"/>
        <end position="291"/>
    </location>
</feature>
<feature type="compositionally biased region" description="Polar residues" evidence="1">
    <location>
        <begin position="179"/>
        <end position="194"/>
    </location>
</feature>
<evidence type="ECO:0000256" key="1">
    <source>
        <dbReference type="SAM" id="MobiDB-lite"/>
    </source>
</evidence>
<dbReference type="PANTHER" id="PTHR46990">
    <property type="entry name" value="GLUTAREDOXIN DOMAIN-CONTAINING CYSTEINE-RICH PROTEIN 1"/>
    <property type="match status" value="1"/>
</dbReference>
<feature type="domain" description="Glutaredoxin" evidence="2">
    <location>
        <begin position="508"/>
        <end position="575"/>
    </location>
</feature>
<sequence>MMEEVTTRPNVEYIPPLQHTAKQRTGSTTFTQITSDDASLRVNGFDSRSNMDSLSSMHSLVLNSKTPTTTVFVAATQPERSVNTPNADATNGPHVVTIRINTDADKPKAPKISSVHLKSDVDFDTFKLTESAKKSSLVRINVDETDGRPKVLDNEELSNKPPYIYCNSYVNTISSMVMSSGQCSPSDTLDSGTCSDLDGTPPPLPKKKTSKSSSAKKAVSVTVISSTRNQSEVDFEDNDSNISCDSLNSSELNGSVHADESHSDDASKKEKKQSSEALAKANNKDSSFLPQGLLQDIRDRSAKLNTVETESELQIERNGEASPTINVNANLSQESTQLTSFRLVSQLNNEVKKLGGESKSGAESLKNSVESLYSGSVSLPGTLSKTPLISESTYEERKQMDKMKEQQLCYSSHYFDTDKFYDFHLNEKEFDDVSVKSVSENKSVCNDLTEMEYFAGIKDYKNEELPSTIKSSKGTIRGVKNRVRAGIATFLQIQSTTKSYKEKDAGKVVLYTTTMGVVRSTYQRCLLVKKVLRNLLVKYEERDVFMSTEYQDEIRDRMRSDQILVPQLFIDGQHVGDAETVEKLNESGELRKMLKPYKSADACNTCQMCGGFRLLPCRICKGSKKSLHRNHFTAEFVALKCMNCDEVGLVRCEACS</sequence>
<protein>
    <submittedName>
        <fullName evidence="4">Glutaredoxin domain-containing cysteine-rich protein CG31559</fullName>
    </submittedName>
</protein>
<dbReference type="Pfam" id="PF23733">
    <property type="entry name" value="GRXCR1-2_C"/>
    <property type="match status" value="1"/>
</dbReference>
<proteinExistence type="predicted"/>
<dbReference type="PROSITE" id="PS51354">
    <property type="entry name" value="GLUTAREDOXIN_2"/>
    <property type="match status" value="1"/>
</dbReference>
<name>A0A6J1NF16_BICAN</name>
<keyword evidence="3" id="KW-1185">Reference proteome</keyword>
<organism evidence="3 4">
    <name type="scientific">Bicyclus anynana</name>
    <name type="common">Squinting bush brown butterfly</name>
    <dbReference type="NCBI Taxonomy" id="110368"/>
    <lineage>
        <taxon>Eukaryota</taxon>
        <taxon>Metazoa</taxon>
        <taxon>Ecdysozoa</taxon>
        <taxon>Arthropoda</taxon>
        <taxon>Hexapoda</taxon>
        <taxon>Insecta</taxon>
        <taxon>Pterygota</taxon>
        <taxon>Neoptera</taxon>
        <taxon>Endopterygota</taxon>
        <taxon>Lepidoptera</taxon>
        <taxon>Glossata</taxon>
        <taxon>Ditrysia</taxon>
        <taxon>Papilionoidea</taxon>
        <taxon>Nymphalidae</taxon>
        <taxon>Satyrinae</taxon>
        <taxon>Satyrini</taxon>
        <taxon>Mycalesina</taxon>
        <taxon>Bicyclus</taxon>
    </lineage>
</organism>
<dbReference type="InterPro" id="IPR002109">
    <property type="entry name" value="Glutaredoxin"/>
</dbReference>
<dbReference type="KEGG" id="bany:112049771"/>
<dbReference type="Gene3D" id="3.40.30.10">
    <property type="entry name" value="Glutaredoxin"/>
    <property type="match status" value="1"/>
</dbReference>
<dbReference type="SUPFAM" id="SSF52833">
    <property type="entry name" value="Thioredoxin-like"/>
    <property type="match status" value="1"/>
</dbReference>
<dbReference type="PANTHER" id="PTHR46990:SF1">
    <property type="entry name" value="GLUTAREDOXIN DOMAIN-CONTAINING CYSTEINE-RICH PROTEIN 1"/>
    <property type="match status" value="1"/>
</dbReference>
<dbReference type="OrthoDB" id="423313at2759"/>
<dbReference type="RefSeq" id="XP_023943567.2">
    <property type="nucleotide sequence ID" value="XM_024087799.2"/>
</dbReference>
<dbReference type="Pfam" id="PF00462">
    <property type="entry name" value="Glutaredoxin"/>
    <property type="match status" value="1"/>
</dbReference>
<reference evidence="4" key="1">
    <citation type="submission" date="2025-08" db="UniProtKB">
        <authorList>
            <consortium name="RefSeq"/>
        </authorList>
    </citation>
    <scope>IDENTIFICATION</scope>
</reference>
<evidence type="ECO:0000259" key="2">
    <source>
        <dbReference type="Pfam" id="PF00462"/>
    </source>
</evidence>
<accession>A0A6J1NF16</accession>
<dbReference type="CDD" id="cd03031">
    <property type="entry name" value="GRX_GRX_like"/>
    <property type="match status" value="1"/>
</dbReference>
<feature type="compositionally biased region" description="Low complexity" evidence="1">
    <location>
        <begin position="211"/>
        <end position="227"/>
    </location>
</feature>